<name>A0A1Z4JLE8_LEPBY</name>
<sequence>MPSSVFSVDRGSMTKIPSHLKDRLSSEAVKRLAAPKVEVWFTGFQCLEESNEWSDSDEPYMFLGVSSSDQAQTPYETGVIEVDEGDVIRSAIRLYSGSARDLILAAVIRENDEGDPHAFSATFKSILDAGNSALNSQTGVSVPETVEMFIANKLSELVGAGDDDVGRRAELFTKERLIQLANQGEGGDPIADFTWEMGSPSEGRYRLYFFVRRI</sequence>
<evidence type="ECO:0000313" key="1">
    <source>
        <dbReference type="EMBL" id="BAY57503.1"/>
    </source>
</evidence>
<protein>
    <submittedName>
        <fullName evidence="1">Uncharacterized protein</fullName>
    </submittedName>
</protein>
<dbReference type="EMBL" id="AP018203">
    <property type="protein sequence ID" value="BAY57503.1"/>
    <property type="molecule type" value="Genomic_DNA"/>
</dbReference>
<accession>A0A1Z4JLE8</accession>
<dbReference type="Proteomes" id="UP000217895">
    <property type="component" value="Chromosome"/>
</dbReference>
<organism evidence="1 2">
    <name type="scientific">Leptolyngbya boryana NIES-2135</name>
    <dbReference type="NCBI Taxonomy" id="1973484"/>
    <lineage>
        <taxon>Bacteria</taxon>
        <taxon>Bacillati</taxon>
        <taxon>Cyanobacteriota</taxon>
        <taxon>Cyanophyceae</taxon>
        <taxon>Leptolyngbyales</taxon>
        <taxon>Leptolyngbyaceae</taxon>
        <taxon>Leptolyngbya group</taxon>
        <taxon>Leptolyngbya</taxon>
    </lineage>
</organism>
<gene>
    <name evidence="1" type="ORF">NIES2135_43690</name>
</gene>
<evidence type="ECO:0000313" key="2">
    <source>
        <dbReference type="Proteomes" id="UP000217895"/>
    </source>
</evidence>
<proteinExistence type="predicted"/>
<reference evidence="1 2" key="1">
    <citation type="submission" date="2017-06" db="EMBL/GenBank/DDBJ databases">
        <title>Genome sequencing of cyanobaciteial culture collection at National Institute for Environmental Studies (NIES).</title>
        <authorList>
            <person name="Hirose Y."/>
            <person name="Shimura Y."/>
            <person name="Fujisawa T."/>
            <person name="Nakamura Y."/>
            <person name="Kawachi M."/>
        </authorList>
    </citation>
    <scope>NUCLEOTIDE SEQUENCE [LARGE SCALE GENOMIC DNA]</scope>
    <source>
        <strain evidence="1 2">NIES-2135</strain>
    </source>
</reference>
<keyword evidence="2" id="KW-1185">Reference proteome</keyword>
<dbReference type="AlphaFoldDB" id="A0A1Z4JLE8"/>